<accession>A0A6G0PSL4</accession>
<comment type="caution">
    <text evidence="1">The sequence shown here is derived from an EMBL/GenBank/DDBJ whole genome shotgun (WGS) entry which is preliminary data.</text>
</comment>
<reference evidence="1 2" key="1">
    <citation type="submission" date="2018-09" db="EMBL/GenBank/DDBJ databases">
        <title>Genomic investigation of the strawberry pathogen Phytophthora fragariae indicates pathogenicity is determined by transcriptional variation in three key races.</title>
        <authorList>
            <person name="Adams T.M."/>
            <person name="Armitage A.D."/>
            <person name="Sobczyk M.K."/>
            <person name="Bates H.J."/>
            <person name="Dunwell J.M."/>
            <person name="Nellist C.F."/>
            <person name="Harrison R.J."/>
        </authorList>
    </citation>
    <scope>NUCLEOTIDE SEQUENCE [LARGE SCALE GENOMIC DNA]</scope>
    <source>
        <strain evidence="1 2">BC-23</strain>
    </source>
</reference>
<proteinExistence type="predicted"/>
<evidence type="ECO:0000313" key="1">
    <source>
        <dbReference type="EMBL" id="KAE9253724.1"/>
    </source>
</evidence>
<protein>
    <recommendedName>
        <fullName evidence="3">DDE Tnp4 domain-containing protein</fullName>
    </recommendedName>
</protein>
<gene>
    <name evidence="1" type="ORF">PF004_g1380</name>
</gene>
<dbReference type="AlphaFoldDB" id="A0A6G0PSL4"/>
<name>A0A6G0PSL4_9STRA</name>
<dbReference type="Proteomes" id="UP000476176">
    <property type="component" value="Unassembled WGS sequence"/>
</dbReference>
<dbReference type="EMBL" id="QXGC01000033">
    <property type="protein sequence ID" value="KAE9253724.1"/>
    <property type="molecule type" value="Genomic_DNA"/>
</dbReference>
<evidence type="ECO:0008006" key="3">
    <source>
        <dbReference type="Google" id="ProtNLM"/>
    </source>
</evidence>
<evidence type="ECO:0000313" key="2">
    <source>
        <dbReference type="Proteomes" id="UP000476176"/>
    </source>
</evidence>
<sequence length="239" mass="26152">MDDISAAIIAIVVGACVSAVVVAADKRGLRQPPGPPMTFPARAFEEALRTPGTGWFRKKLRCDRKSFLRIYELVRALWRHEPDPNCKHKLIKRVALTMMYLAQGGTMDPAASALGISRSRGVVYINETLVVLSAMARKFVVMPSADETAVIEEGFFATAGFPGTVGAVDGTLVRIARPHDFEGCLSSFIPPGKHLVADAGYKIWGHMLTPFSEADAVEDRRKRVYNLAHSRTLMVVDPT</sequence>
<organism evidence="1 2">
    <name type="scientific">Phytophthora fragariae</name>
    <dbReference type="NCBI Taxonomy" id="53985"/>
    <lineage>
        <taxon>Eukaryota</taxon>
        <taxon>Sar</taxon>
        <taxon>Stramenopiles</taxon>
        <taxon>Oomycota</taxon>
        <taxon>Peronosporomycetes</taxon>
        <taxon>Peronosporales</taxon>
        <taxon>Peronosporaceae</taxon>
        <taxon>Phytophthora</taxon>
    </lineage>
</organism>